<keyword evidence="2 4" id="KW-0472">Membrane</keyword>
<comment type="function">
    <text evidence="4">Involved in the assembly of lipopolysaccharide (LPS) at the surface of the outer membrane.</text>
</comment>
<evidence type="ECO:0000256" key="1">
    <source>
        <dbReference type="ARBA" id="ARBA00022729"/>
    </source>
</evidence>
<evidence type="ECO:0000256" key="5">
    <source>
        <dbReference type="SAM" id="MobiDB-lite"/>
    </source>
</evidence>
<dbReference type="InterPro" id="IPR050218">
    <property type="entry name" value="LptD"/>
</dbReference>
<evidence type="ECO:0000313" key="9">
    <source>
        <dbReference type="Proteomes" id="UP001273531"/>
    </source>
</evidence>
<evidence type="ECO:0000256" key="3">
    <source>
        <dbReference type="ARBA" id="ARBA00023237"/>
    </source>
</evidence>
<proteinExistence type="inferred from homology"/>
<feature type="domain" description="LptD C-terminal" evidence="7">
    <location>
        <begin position="321"/>
        <end position="688"/>
    </location>
</feature>
<keyword evidence="1 4" id="KW-0732">Signal</keyword>
<comment type="caution">
    <text evidence="4">Lacks conserved residue(s) required for the propagation of feature annotation.</text>
</comment>
<dbReference type="RefSeq" id="WP_317227568.1">
    <property type="nucleotide sequence ID" value="NZ_JAWJEJ010000001.1"/>
</dbReference>
<evidence type="ECO:0000259" key="7">
    <source>
        <dbReference type="Pfam" id="PF04453"/>
    </source>
</evidence>
<dbReference type="InterPro" id="IPR007543">
    <property type="entry name" value="LptD_C"/>
</dbReference>
<organism evidence="8 9">
    <name type="scientific">Sphingomonas agrestis</name>
    <dbReference type="NCBI Taxonomy" id="3080540"/>
    <lineage>
        <taxon>Bacteria</taxon>
        <taxon>Pseudomonadati</taxon>
        <taxon>Pseudomonadota</taxon>
        <taxon>Alphaproteobacteria</taxon>
        <taxon>Sphingomonadales</taxon>
        <taxon>Sphingomonadaceae</taxon>
        <taxon>Sphingomonas</taxon>
    </lineage>
</organism>
<keyword evidence="3 4" id="KW-0998">Cell outer membrane</keyword>
<dbReference type="HAMAP" id="MF_01411">
    <property type="entry name" value="LPS_assembly_LptD"/>
    <property type="match status" value="1"/>
</dbReference>
<dbReference type="InterPro" id="IPR020889">
    <property type="entry name" value="LipoPS_assembly_LptD"/>
</dbReference>
<feature type="domain" description="Organic solvent tolerance-like N-terminal" evidence="6">
    <location>
        <begin position="66"/>
        <end position="132"/>
    </location>
</feature>
<evidence type="ECO:0000256" key="2">
    <source>
        <dbReference type="ARBA" id="ARBA00023136"/>
    </source>
</evidence>
<keyword evidence="9" id="KW-1185">Reference proteome</keyword>
<dbReference type="Proteomes" id="UP001273531">
    <property type="component" value="Unassembled WGS sequence"/>
</dbReference>
<dbReference type="EMBL" id="JAWJEJ010000001">
    <property type="protein sequence ID" value="MDV3456419.1"/>
    <property type="molecule type" value="Genomic_DNA"/>
</dbReference>
<evidence type="ECO:0000313" key="8">
    <source>
        <dbReference type="EMBL" id="MDV3456419.1"/>
    </source>
</evidence>
<gene>
    <name evidence="4 8" type="primary">lptD</name>
    <name evidence="8" type="ORF">RZN05_05440</name>
</gene>
<dbReference type="InterPro" id="IPR005653">
    <property type="entry name" value="OstA-like_N"/>
</dbReference>
<name>A0ABU3Y527_9SPHN</name>
<dbReference type="PANTHER" id="PTHR30189:SF1">
    <property type="entry name" value="LPS-ASSEMBLY PROTEIN LPTD"/>
    <property type="match status" value="1"/>
</dbReference>
<sequence length="761" mass="84960">MLSAALGLCLAAQARAQQTVEPREAPASQPDLSQSVPSPELQDRPVAPPPPSTESTSANPDEVQFTANELEYDYEKDIVTAAGDVRLNRRSDRLRADRVVWNRTTGQVVAEGNIVIVNPEGDAAYGDRIELTDTLKDGAVENMLVVLEAGGRIAALRGNRTNGVITVENAAYTPCAVVDSEGCPKEPSWKITARRVVYDPTKKRIRYTGARISVFGFATIPLPAFSHPVGGTSDDGFLTPDVRLDRTNGFQVALPYYFSFAPNRDLTITPRVFTDALPMLQGEYRALESFGAYRVTAYGTYSRRADDLTVPVTPETSSNNFRGYIDAVGRFQLSPEWSANASFRVASDRTFLRRYDISRDDRLRNNVRVERIDPDSYFSINAWAVQTLRVGERQGLQPIVLPELDYRRRMDDGLLGGRFEFQLNTLGIARTDGQDSQRAFASARWDLRRLTAWGQEVTFTAYGRADAYNTHDTLTTSIPSYRGDEGFQFRGVAAAAVDVKWPLIGAMFGGTQRITPRFQVVAAPRLENLAVPNEDARAVDLEDSNLFALNRFPGYDRFEDSTRFTWGVDYSLYLPGFSVDANVGQSYRLDSRPTIFPDGTGLTDRVSDIVGRTVVRFRDFLAFTHRYRLDKDNLAIRRNEIDATVGSRSTYVQLGYLRLDRNIGGTLEDLQDREEARVAGRVQIARFWSVSGAALIDLTNAEEDPLSQADGFEPLRHRLGITYEDDCLRLGVTWKRYYSTTGDAQRGNAYLLSLAFKNLGR</sequence>
<comment type="subcellular location">
    <subcellularLocation>
        <location evidence="4">Cell outer membrane</location>
    </subcellularLocation>
</comment>
<dbReference type="PANTHER" id="PTHR30189">
    <property type="entry name" value="LPS-ASSEMBLY PROTEIN"/>
    <property type="match status" value="1"/>
</dbReference>
<evidence type="ECO:0000259" key="6">
    <source>
        <dbReference type="Pfam" id="PF03968"/>
    </source>
</evidence>
<reference evidence="8 9" key="1">
    <citation type="submission" date="2023-10" db="EMBL/GenBank/DDBJ databases">
        <title>Sphingomonas sp. HF-S4 16S ribosomal RNA gene Genome sequencing and assembly.</title>
        <authorList>
            <person name="Lee H."/>
        </authorList>
    </citation>
    <scope>NUCLEOTIDE SEQUENCE [LARGE SCALE GENOMIC DNA]</scope>
    <source>
        <strain evidence="8 9">HF-S4</strain>
    </source>
</reference>
<comment type="similarity">
    <text evidence="4">Belongs to the LptD family.</text>
</comment>
<comment type="caution">
    <text evidence="8">The sequence shown here is derived from an EMBL/GenBank/DDBJ whole genome shotgun (WGS) entry which is preliminary data.</text>
</comment>
<protein>
    <recommendedName>
        <fullName evidence="4">LPS-assembly protein LptD</fullName>
    </recommendedName>
</protein>
<dbReference type="Gene3D" id="2.60.450.10">
    <property type="entry name" value="Lipopolysaccharide (LPS) transport protein A like domain"/>
    <property type="match status" value="1"/>
</dbReference>
<dbReference type="Pfam" id="PF03968">
    <property type="entry name" value="LptD_N"/>
    <property type="match status" value="1"/>
</dbReference>
<accession>A0ABU3Y527</accession>
<comment type="subunit">
    <text evidence="4">Component of the lipopolysaccharide transport and assembly complex.</text>
</comment>
<dbReference type="Pfam" id="PF04453">
    <property type="entry name" value="LptD"/>
    <property type="match status" value="1"/>
</dbReference>
<feature type="region of interest" description="Disordered" evidence="5">
    <location>
        <begin position="14"/>
        <end position="61"/>
    </location>
</feature>
<evidence type="ECO:0000256" key="4">
    <source>
        <dbReference type="HAMAP-Rule" id="MF_01411"/>
    </source>
</evidence>